<accession>Q49987</accession>
<reference evidence="1" key="2">
    <citation type="submission" date="1995-04" db="EMBL/GenBank/DDBJ databases">
        <authorList>
            <person name="Smith D.R."/>
        </authorList>
    </citation>
    <scope>NUCLEOTIDE SEQUENCE</scope>
</reference>
<dbReference type="InterPro" id="IPR035959">
    <property type="entry name" value="RutC-like_sf"/>
</dbReference>
<dbReference type="AlphaFoldDB" id="Q49987"/>
<dbReference type="Pfam" id="PF01042">
    <property type="entry name" value="Ribonuc_L-PSP"/>
    <property type="match status" value="1"/>
</dbReference>
<sequence>MIACRSAATTSHPDRISNLVVDYSRAVQVGPHVAASEVTSARPAGDMADQMGEVLRRIKSALKQMGSALTDGVHTRIHVTDILR</sequence>
<dbReference type="SUPFAM" id="SSF55298">
    <property type="entry name" value="YjgF-like"/>
    <property type="match status" value="1"/>
</dbReference>
<evidence type="ECO:0000313" key="1">
    <source>
        <dbReference type="EMBL" id="AAA62941.1"/>
    </source>
</evidence>
<name>Q49987_MYCLR</name>
<reference evidence="1" key="1">
    <citation type="submission" date="1994-09" db="EMBL/GenBank/DDBJ databases">
        <authorList>
            <person name="Robison K."/>
        </authorList>
    </citation>
    <scope>NUCLEOTIDE SEQUENCE</scope>
</reference>
<dbReference type="EMBL" id="U15181">
    <property type="protein sequence ID" value="AAA62941.1"/>
    <property type="molecule type" value="Genomic_DNA"/>
</dbReference>
<proteinExistence type="predicted"/>
<dbReference type="Gene3D" id="3.30.1330.40">
    <property type="entry name" value="RutC-like"/>
    <property type="match status" value="1"/>
</dbReference>
<protein>
    <submittedName>
        <fullName evidence="1">U1764f</fullName>
    </submittedName>
</protein>
<organism evidence="1">
    <name type="scientific">Mycobacterium leprae</name>
    <dbReference type="NCBI Taxonomy" id="1769"/>
    <lineage>
        <taxon>Bacteria</taxon>
        <taxon>Bacillati</taxon>
        <taxon>Actinomycetota</taxon>
        <taxon>Actinomycetes</taxon>
        <taxon>Mycobacteriales</taxon>
        <taxon>Mycobacteriaceae</taxon>
        <taxon>Mycobacterium</taxon>
    </lineage>
</organism>
<dbReference type="InterPro" id="IPR006175">
    <property type="entry name" value="YjgF/YER057c/UK114"/>
</dbReference>